<name>A0A0F9ULB8_9ZZZZ</name>
<protein>
    <submittedName>
        <fullName evidence="1">Uncharacterized protein</fullName>
    </submittedName>
</protein>
<organism evidence="1">
    <name type="scientific">marine sediment metagenome</name>
    <dbReference type="NCBI Taxonomy" id="412755"/>
    <lineage>
        <taxon>unclassified sequences</taxon>
        <taxon>metagenomes</taxon>
        <taxon>ecological metagenomes</taxon>
    </lineage>
</organism>
<accession>A0A0F9ULB8</accession>
<evidence type="ECO:0000313" key="1">
    <source>
        <dbReference type="EMBL" id="KKN54368.1"/>
    </source>
</evidence>
<dbReference type="EMBL" id="LAZR01000932">
    <property type="protein sequence ID" value="KKN54368.1"/>
    <property type="molecule type" value="Genomic_DNA"/>
</dbReference>
<gene>
    <name evidence="1" type="ORF">LCGC14_0593460</name>
</gene>
<proteinExistence type="predicted"/>
<comment type="caution">
    <text evidence="1">The sequence shown here is derived from an EMBL/GenBank/DDBJ whole genome shotgun (WGS) entry which is preliminary data.</text>
</comment>
<reference evidence="1" key="1">
    <citation type="journal article" date="2015" name="Nature">
        <title>Complex archaea that bridge the gap between prokaryotes and eukaryotes.</title>
        <authorList>
            <person name="Spang A."/>
            <person name="Saw J.H."/>
            <person name="Jorgensen S.L."/>
            <person name="Zaremba-Niedzwiedzka K."/>
            <person name="Martijn J."/>
            <person name="Lind A.E."/>
            <person name="van Eijk R."/>
            <person name="Schleper C."/>
            <person name="Guy L."/>
            <person name="Ettema T.J."/>
        </authorList>
    </citation>
    <scope>NUCLEOTIDE SEQUENCE</scope>
</reference>
<dbReference type="AlphaFoldDB" id="A0A0F9ULB8"/>
<sequence length="102" mass="11737">MGSTYDPELVRTNSTMTDKIYILQQSGLWDGPYYLSIFSNSEIAIKYLLKHGYISKDNEYEFRDDGLGEFRLFNKDTDKVVGDKEGSFYDLLEATLDNLGEI</sequence>